<dbReference type="EMBL" id="JAKCXM010000142">
    <property type="protein sequence ID" value="KAJ0400941.1"/>
    <property type="molecule type" value="Genomic_DNA"/>
</dbReference>
<dbReference type="Proteomes" id="UP001209570">
    <property type="component" value="Unassembled WGS sequence"/>
</dbReference>
<feature type="compositionally biased region" description="Basic and acidic residues" evidence="1">
    <location>
        <begin position="87"/>
        <end position="101"/>
    </location>
</feature>
<proteinExistence type="predicted"/>
<evidence type="ECO:0000313" key="3">
    <source>
        <dbReference type="Proteomes" id="UP001209570"/>
    </source>
</evidence>
<sequence length="159" mass="17762">MARRGRLALRQISEPVTVDALSDLDDEGDGLLPANDQPTFNLLPTLNVQSVTAPPPENGHRADDVEMSSTQEFPADDTKTLVPPHNDGTRESDVKRQRVSERVDKNGVSATVKLTKRKPENIGTMPQVFKLYQRGLLPSHMLRMHFIRRKVAQTVTLDL</sequence>
<dbReference type="AlphaFoldDB" id="A0AAD5LK88"/>
<evidence type="ECO:0000256" key="1">
    <source>
        <dbReference type="SAM" id="MobiDB-lite"/>
    </source>
</evidence>
<comment type="caution">
    <text evidence="2">The sequence shown here is derived from an EMBL/GenBank/DDBJ whole genome shotgun (WGS) entry which is preliminary data.</text>
</comment>
<protein>
    <submittedName>
        <fullName evidence="2">Uncharacterized protein</fullName>
    </submittedName>
</protein>
<organism evidence="2 3">
    <name type="scientific">Pythium insidiosum</name>
    <name type="common">Pythiosis disease agent</name>
    <dbReference type="NCBI Taxonomy" id="114742"/>
    <lineage>
        <taxon>Eukaryota</taxon>
        <taxon>Sar</taxon>
        <taxon>Stramenopiles</taxon>
        <taxon>Oomycota</taxon>
        <taxon>Peronosporomycetes</taxon>
        <taxon>Pythiales</taxon>
        <taxon>Pythiaceae</taxon>
        <taxon>Pythium</taxon>
    </lineage>
</organism>
<keyword evidence="3" id="KW-1185">Reference proteome</keyword>
<evidence type="ECO:0000313" key="2">
    <source>
        <dbReference type="EMBL" id="KAJ0400941.1"/>
    </source>
</evidence>
<gene>
    <name evidence="2" type="ORF">P43SY_006624</name>
</gene>
<name>A0AAD5LK88_PYTIN</name>
<feature type="region of interest" description="Disordered" evidence="1">
    <location>
        <begin position="49"/>
        <end position="101"/>
    </location>
</feature>
<reference evidence="2" key="1">
    <citation type="submission" date="2021-12" db="EMBL/GenBank/DDBJ databases">
        <title>Prjna785345.</title>
        <authorList>
            <person name="Rujirawat T."/>
            <person name="Krajaejun T."/>
        </authorList>
    </citation>
    <scope>NUCLEOTIDE SEQUENCE</scope>
    <source>
        <strain evidence="2">Pi057C3</strain>
    </source>
</reference>
<accession>A0AAD5LK88</accession>